<sequence>MAASKPTIVLIPGVCHPASYFDDVKARFEALSYEVFIRTLPSIGQAGASWADDRDAVIEMIEPHMDHGTEFVVIGHSYGGMPAVGVCEDRSIAERQAAGKRGGIRAVIFVGSALVLDRGQTALDAFGGVYPPWLPFENDGKDGLLHPKIDLAKEALYNDLDDVVASRLAGGLLPHSVASLTSIQTYAGENLQIPAFYMVCEEDNTVPPWLQHSICDGGRVRGMRKLTCATGHCPMFKNPKGFVKQIDECVRGDI</sequence>
<evidence type="ECO:0000259" key="1">
    <source>
        <dbReference type="Pfam" id="PF12697"/>
    </source>
</evidence>
<reference evidence="2" key="1">
    <citation type="submission" date="2021-03" db="EMBL/GenBank/DDBJ databases">
        <title>Revisited historic fungal species revealed as producer of novel bioactive compounds through whole genome sequencing and comparative genomics.</title>
        <authorList>
            <person name="Vignolle G.A."/>
            <person name="Hochenegger N."/>
            <person name="Mach R.L."/>
            <person name="Mach-Aigner A.R."/>
            <person name="Javad Rahimi M."/>
            <person name="Salim K.A."/>
            <person name="Chan C.M."/>
            <person name="Lim L.B.L."/>
            <person name="Cai F."/>
            <person name="Druzhinina I.S."/>
            <person name="U'Ren J.M."/>
            <person name="Derntl C."/>
        </authorList>
    </citation>
    <scope>NUCLEOTIDE SEQUENCE</scope>
    <source>
        <strain evidence="2">TUCIM 5799</strain>
    </source>
</reference>
<accession>A0A9Q0AR33</accession>
<dbReference type="Proteomes" id="UP000829685">
    <property type="component" value="Unassembled WGS sequence"/>
</dbReference>
<dbReference type="EMBL" id="JAFIMR010000013">
    <property type="protein sequence ID" value="KAI1870913.1"/>
    <property type="molecule type" value="Genomic_DNA"/>
</dbReference>
<proteinExistence type="predicted"/>
<gene>
    <name evidence="2" type="ORF">JX265_005953</name>
</gene>
<dbReference type="Pfam" id="PF12697">
    <property type="entry name" value="Abhydrolase_6"/>
    <property type="match status" value="1"/>
</dbReference>
<name>A0A9Q0AR33_9PEZI</name>
<dbReference type="InterPro" id="IPR052897">
    <property type="entry name" value="Sec-Metab_Biosynth_Hydrolase"/>
</dbReference>
<dbReference type="PANTHER" id="PTHR37017:SF11">
    <property type="entry name" value="ESTERASE_LIPASE_THIOESTERASE DOMAIN-CONTAINING PROTEIN"/>
    <property type="match status" value="1"/>
</dbReference>
<protein>
    <recommendedName>
        <fullName evidence="1">AB hydrolase-1 domain-containing protein</fullName>
    </recommendedName>
</protein>
<dbReference type="Gene3D" id="3.40.50.1820">
    <property type="entry name" value="alpha/beta hydrolase"/>
    <property type="match status" value="1"/>
</dbReference>
<dbReference type="InterPro" id="IPR000073">
    <property type="entry name" value="AB_hydrolase_1"/>
</dbReference>
<evidence type="ECO:0000313" key="3">
    <source>
        <dbReference type="Proteomes" id="UP000829685"/>
    </source>
</evidence>
<comment type="caution">
    <text evidence="2">The sequence shown here is derived from an EMBL/GenBank/DDBJ whole genome shotgun (WGS) entry which is preliminary data.</text>
</comment>
<dbReference type="AlphaFoldDB" id="A0A9Q0AR33"/>
<keyword evidence="3" id="KW-1185">Reference proteome</keyword>
<organism evidence="2 3">
    <name type="scientific">Neoarthrinium moseri</name>
    <dbReference type="NCBI Taxonomy" id="1658444"/>
    <lineage>
        <taxon>Eukaryota</taxon>
        <taxon>Fungi</taxon>
        <taxon>Dikarya</taxon>
        <taxon>Ascomycota</taxon>
        <taxon>Pezizomycotina</taxon>
        <taxon>Sordariomycetes</taxon>
        <taxon>Xylariomycetidae</taxon>
        <taxon>Amphisphaeriales</taxon>
        <taxon>Apiosporaceae</taxon>
        <taxon>Neoarthrinium</taxon>
    </lineage>
</organism>
<dbReference type="SUPFAM" id="SSF53474">
    <property type="entry name" value="alpha/beta-Hydrolases"/>
    <property type="match status" value="1"/>
</dbReference>
<dbReference type="InterPro" id="IPR029058">
    <property type="entry name" value="AB_hydrolase_fold"/>
</dbReference>
<feature type="domain" description="AB hydrolase-1" evidence="1">
    <location>
        <begin position="8"/>
        <end position="244"/>
    </location>
</feature>
<dbReference type="PANTHER" id="PTHR37017">
    <property type="entry name" value="AB HYDROLASE-1 DOMAIN-CONTAINING PROTEIN-RELATED"/>
    <property type="match status" value="1"/>
</dbReference>
<evidence type="ECO:0000313" key="2">
    <source>
        <dbReference type="EMBL" id="KAI1870913.1"/>
    </source>
</evidence>